<feature type="non-terminal residue" evidence="1">
    <location>
        <position position="1"/>
    </location>
</feature>
<organism evidence="1 2">
    <name type="scientific">Citrullus colocynthis</name>
    <name type="common">colocynth</name>
    <dbReference type="NCBI Taxonomy" id="252529"/>
    <lineage>
        <taxon>Eukaryota</taxon>
        <taxon>Viridiplantae</taxon>
        <taxon>Streptophyta</taxon>
        <taxon>Embryophyta</taxon>
        <taxon>Tracheophyta</taxon>
        <taxon>Spermatophyta</taxon>
        <taxon>Magnoliopsida</taxon>
        <taxon>eudicotyledons</taxon>
        <taxon>Gunneridae</taxon>
        <taxon>Pentapetalae</taxon>
        <taxon>rosids</taxon>
        <taxon>fabids</taxon>
        <taxon>Cucurbitales</taxon>
        <taxon>Cucurbitaceae</taxon>
        <taxon>Benincaseae</taxon>
        <taxon>Citrullus</taxon>
    </lineage>
</organism>
<accession>A0ABP0Y503</accession>
<dbReference type="Proteomes" id="UP001642487">
    <property type="component" value="Chromosome 2"/>
</dbReference>
<reference evidence="1 2" key="1">
    <citation type="submission" date="2024-03" db="EMBL/GenBank/DDBJ databases">
        <authorList>
            <person name="Gkanogiannis A."/>
            <person name="Becerra Lopez-Lavalle L."/>
        </authorList>
    </citation>
    <scope>NUCLEOTIDE SEQUENCE [LARGE SCALE GENOMIC DNA]</scope>
</reference>
<sequence>THDLTDGYRHSDAALGRAQRSHAFARTLLHSVAELRQDVEMLRHIMPRIASNLLCFDFEINQTSHQHLLLD</sequence>
<proteinExistence type="predicted"/>
<name>A0ABP0Y503_9ROSI</name>
<protein>
    <submittedName>
        <fullName evidence="1">Uncharacterized protein</fullName>
    </submittedName>
</protein>
<evidence type="ECO:0000313" key="2">
    <source>
        <dbReference type="Proteomes" id="UP001642487"/>
    </source>
</evidence>
<dbReference type="EMBL" id="OZ021736">
    <property type="protein sequence ID" value="CAK9315489.1"/>
    <property type="molecule type" value="Genomic_DNA"/>
</dbReference>
<gene>
    <name evidence="1" type="ORF">CITCOLO1_LOCUS7286</name>
</gene>
<evidence type="ECO:0000313" key="1">
    <source>
        <dbReference type="EMBL" id="CAK9315489.1"/>
    </source>
</evidence>
<keyword evidence="2" id="KW-1185">Reference proteome</keyword>